<dbReference type="SUPFAM" id="SSF46785">
    <property type="entry name" value="Winged helix' DNA-binding domain"/>
    <property type="match status" value="1"/>
</dbReference>
<keyword evidence="2" id="KW-0805">Transcription regulation</keyword>
<dbReference type="PRINTS" id="PR00035">
    <property type="entry name" value="HTHGNTR"/>
</dbReference>
<evidence type="ECO:0000256" key="3">
    <source>
        <dbReference type="ARBA" id="ARBA00023125"/>
    </source>
</evidence>
<dbReference type="RefSeq" id="WP_155452417.1">
    <property type="nucleotide sequence ID" value="NZ_WNKX01000001.1"/>
</dbReference>
<dbReference type="Proteomes" id="UP000472320">
    <property type="component" value="Unassembled WGS sequence"/>
</dbReference>
<dbReference type="PANTHER" id="PTHR43537:SF34">
    <property type="entry name" value="PYRUVATE DEHYDROGENASE COMPLEX REPRESSOR"/>
    <property type="match status" value="1"/>
</dbReference>
<dbReference type="InterPro" id="IPR036388">
    <property type="entry name" value="WH-like_DNA-bd_sf"/>
</dbReference>
<keyword evidence="3" id="KW-0238">DNA-binding</keyword>
<dbReference type="Gene3D" id="1.20.120.530">
    <property type="entry name" value="GntR ligand-binding domain-like"/>
    <property type="match status" value="1"/>
</dbReference>
<dbReference type="GO" id="GO:0003700">
    <property type="term" value="F:DNA-binding transcription factor activity"/>
    <property type="evidence" value="ECO:0007669"/>
    <property type="project" value="InterPro"/>
</dbReference>
<gene>
    <name evidence="8" type="ORF">GM658_02485</name>
</gene>
<comment type="function">
    <text evidence="5">Transcriptional repressor for the pyruvate dehydrogenase complex genes aceEF and lpd.</text>
</comment>
<evidence type="ECO:0000256" key="5">
    <source>
        <dbReference type="ARBA" id="ARBA00037357"/>
    </source>
</evidence>
<proteinExistence type="predicted"/>
<dbReference type="Pfam" id="PF00392">
    <property type="entry name" value="GntR"/>
    <property type="match status" value="1"/>
</dbReference>
<keyword evidence="4" id="KW-0804">Transcription</keyword>
<dbReference type="AlphaFoldDB" id="A0A6L6QCD9"/>
<dbReference type="SMART" id="SM00895">
    <property type="entry name" value="FCD"/>
    <property type="match status" value="1"/>
</dbReference>
<dbReference type="PROSITE" id="PS50949">
    <property type="entry name" value="HTH_GNTR"/>
    <property type="match status" value="1"/>
</dbReference>
<evidence type="ECO:0000313" key="8">
    <source>
        <dbReference type="EMBL" id="MTW09457.1"/>
    </source>
</evidence>
<dbReference type="SUPFAM" id="SSF48008">
    <property type="entry name" value="GntR ligand-binding domain-like"/>
    <property type="match status" value="1"/>
</dbReference>
<dbReference type="GO" id="GO:0003677">
    <property type="term" value="F:DNA binding"/>
    <property type="evidence" value="ECO:0007669"/>
    <property type="project" value="UniProtKB-KW"/>
</dbReference>
<evidence type="ECO:0000259" key="7">
    <source>
        <dbReference type="PROSITE" id="PS50949"/>
    </source>
</evidence>
<keyword evidence="1" id="KW-0678">Repressor</keyword>
<dbReference type="PANTHER" id="PTHR43537">
    <property type="entry name" value="TRANSCRIPTIONAL REGULATOR, GNTR FAMILY"/>
    <property type="match status" value="1"/>
</dbReference>
<name>A0A6L6QCD9_9BURK</name>
<protein>
    <recommendedName>
        <fullName evidence="6">Pyruvate dehydrogenase complex repressor</fullName>
    </recommendedName>
</protein>
<evidence type="ECO:0000256" key="6">
    <source>
        <dbReference type="ARBA" id="ARBA00039592"/>
    </source>
</evidence>
<evidence type="ECO:0000313" key="9">
    <source>
        <dbReference type="Proteomes" id="UP000472320"/>
    </source>
</evidence>
<dbReference type="CDD" id="cd07377">
    <property type="entry name" value="WHTH_GntR"/>
    <property type="match status" value="1"/>
</dbReference>
<evidence type="ECO:0000256" key="1">
    <source>
        <dbReference type="ARBA" id="ARBA00022491"/>
    </source>
</evidence>
<accession>A0A6L6QCD9</accession>
<sequence length="231" mass="25313">MKTNGLVEEVQRQLEVALLDGRYPANSKLPSERTLAEQFSVSRNTIREALQRMVARGLLRSRPGAGVYVGDQLRTSTSSPWAQLVVDQPALLSDVLEFRRVLEGATAYYAALRGTEDEYAGIRSLLAGLEKSRVDDDAATEAALDAQLHEAIALASHNSMFLHLHASVLGILREHITLNGSNLRALDAEVSAQLLQQHRAICQAICTRKPEAARTAMQAHIDYVAGKLEMT</sequence>
<evidence type="ECO:0000256" key="2">
    <source>
        <dbReference type="ARBA" id="ARBA00023015"/>
    </source>
</evidence>
<dbReference type="EMBL" id="WNKX01000001">
    <property type="protein sequence ID" value="MTW09457.1"/>
    <property type="molecule type" value="Genomic_DNA"/>
</dbReference>
<feature type="domain" description="HTH gntR-type" evidence="7">
    <location>
        <begin position="4"/>
        <end position="72"/>
    </location>
</feature>
<dbReference type="InterPro" id="IPR008920">
    <property type="entry name" value="TF_FadR/GntR_C"/>
</dbReference>
<reference evidence="8 9" key="1">
    <citation type="submission" date="2019-11" db="EMBL/GenBank/DDBJ databases">
        <title>Type strains purchased from KCTC, JCM and DSMZ.</title>
        <authorList>
            <person name="Lu H."/>
        </authorList>
    </citation>
    <scope>NUCLEOTIDE SEQUENCE [LARGE SCALE GENOMIC DNA]</scope>
    <source>
        <strain evidence="8 9">JCM 31587</strain>
    </source>
</reference>
<comment type="caution">
    <text evidence="8">The sequence shown here is derived from an EMBL/GenBank/DDBJ whole genome shotgun (WGS) entry which is preliminary data.</text>
</comment>
<keyword evidence="9" id="KW-1185">Reference proteome</keyword>
<organism evidence="8 9">
    <name type="scientific">Massilia eburnea</name>
    <dbReference type="NCBI Taxonomy" id="1776165"/>
    <lineage>
        <taxon>Bacteria</taxon>
        <taxon>Pseudomonadati</taxon>
        <taxon>Pseudomonadota</taxon>
        <taxon>Betaproteobacteria</taxon>
        <taxon>Burkholderiales</taxon>
        <taxon>Oxalobacteraceae</taxon>
        <taxon>Telluria group</taxon>
        <taxon>Massilia</taxon>
    </lineage>
</organism>
<dbReference type="Gene3D" id="1.10.10.10">
    <property type="entry name" value="Winged helix-like DNA-binding domain superfamily/Winged helix DNA-binding domain"/>
    <property type="match status" value="1"/>
</dbReference>
<dbReference type="InterPro" id="IPR036390">
    <property type="entry name" value="WH_DNA-bd_sf"/>
</dbReference>
<evidence type="ECO:0000256" key="4">
    <source>
        <dbReference type="ARBA" id="ARBA00023163"/>
    </source>
</evidence>
<dbReference type="InterPro" id="IPR011711">
    <property type="entry name" value="GntR_C"/>
</dbReference>
<dbReference type="OrthoDB" id="5450856at2"/>
<dbReference type="SMART" id="SM00345">
    <property type="entry name" value="HTH_GNTR"/>
    <property type="match status" value="1"/>
</dbReference>
<dbReference type="Pfam" id="PF07729">
    <property type="entry name" value="FCD"/>
    <property type="match status" value="1"/>
</dbReference>
<dbReference type="InterPro" id="IPR000524">
    <property type="entry name" value="Tscrpt_reg_HTH_GntR"/>
</dbReference>